<dbReference type="InterPro" id="IPR000182">
    <property type="entry name" value="GNAT_dom"/>
</dbReference>
<dbReference type="PROSITE" id="PS51186">
    <property type="entry name" value="GNAT"/>
    <property type="match status" value="1"/>
</dbReference>
<evidence type="ECO:0000259" key="2">
    <source>
        <dbReference type="PROSITE" id="PS51186"/>
    </source>
</evidence>
<sequence length="251" mass="28685">IRPIMSGDQLNSSPPRQQRETTRFQTDSSRLTNNQNGSGADSDNRFPKYGDKQDEATSSRFATDPESLNALKSKTMVKEYVARSERDMELPVLRSLFIESFDDFYKLIEPKLQLRPDISLRDWLDETFNEMQEEMITKQCRVFLLTTGSAPSDIIGFMQIKEENNTNTVYVSQVAAHASLKRKGFGALLLRYLISVYPPGKTYTGLCRRANDPALQFYMKNGATIMSDDVVAKKYGYDSTKYLGFQYIDPR</sequence>
<dbReference type="GO" id="GO:0016747">
    <property type="term" value="F:acyltransferase activity, transferring groups other than amino-acyl groups"/>
    <property type="evidence" value="ECO:0007669"/>
    <property type="project" value="InterPro"/>
</dbReference>
<proteinExistence type="predicted"/>
<feature type="compositionally biased region" description="Polar residues" evidence="1">
    <location>
        <begin position="23"/>
        <end position="41"/>
    </location>
</feature>
<dbReference type="AlphaFoldDB" id="A0A8S2G2R1"/>
<protein>
    <recommendedName>
        <fullName evidence="2">N-acetyltransferase domain-containing protein</fullName>
    </recommendedName>
</protein>
<evidence type="ECO:0000313" key="5">
    <source>
        <dbReference type="Proteomes" id="UP000677228"/>
    </source>
</evidence>
<evidence type="ECO:0000313" key="4">
    <source>
        <dbReference type="EMBL" id="CAF4430715.1"/>
    </source>
</evidence>
<feature type="domain" description="N-acetyltransferase" evidence="2">
    <location>
        <begin position="91"/>
        <end position="251"/>
    </location>
</feature>
<name>A0A8S2G2R1_9BILA</name>
<organism evidence="3 5">
    <name type="scientific">Didymodactylos carnosus</name>
    <dbReference type="NCBI Taxonomy" id="1234261"/>
    <lineage>
        <taxon>Eukaryota</taxon>
        <taxon>Metazoa</taxon>
        <taxon>Spiralia</taxon>
        <taxon>Gnathifera</taxon>
        <taxon>Rotifera</taxon>
        <taxon>Eurotatoria</taxon>
        <taxon>Bdelloidea</taxon>
        <taxon>Philodinida</taxon>
        <taxon>Philodinidae</taxon>
        <taxon>Didymodactylos</taxon>
    </lineage>
</organism>
<evidence type="ECO:0000256" key="1">
    <source>
        <dbReference type="SAM" id="MobiDB-lite"/>
    </source>
</evidence>
<accession>A0A8S2G2R1</accession>
<gene>
    <name evidence="3" type="ORF">OVA965_LOCUS42854</name>
    <name evidence="4" type="ORF">TMI583_LOCUS44890</name>
</gene>
<dbReference type="SUPFAM" id="SSF55729">
    <property type="entry name" value="Acyl-CoA N-acyltransferases (Nat)"/>
    <property type="match status" value="1"/>
</dbReference>
<dbReference type="InterPro" id="IPR016181">
    <property type="entry name" value="Acyl_CoA_acyltransferase"/>
</dbReference>
<comment type="caution">
    <text evidence="3">The sequence shown here is derived from an EMBL/GenBank/DDBJ whole genome shotgun (WGS) entry which is preliminary data.</text>
</comment>
<feature type="non-terminal residue" evidence="3">
    <location>
        <position position="1"/>
    </location>
</feature>
<reference evidence="3" key="1">
    <citation type="submission" date="2021-02" db="EMBL/GenBank/DDBJ databases">
        <authorList>
            <person name="Nowell W R."/>
        </authorList>
    </citation>
    <scope>NUCLEOTIDE SEQUENCE</scope>
</reference>
<dbReference type="EMBL" id="CAJNOK010054213">
    <property type="protein sequence ID" value="CAF1615024.1"/>
    <property type="molecule type" value="Genomic_DNA"/>
</dbReference>
<evidence type="ECO:0000313" key="3">
    <source>
        <dbReference type="EMBL" id="CAF1615024.1"/>
    </source>
</evidence>
<dbReference type="Pfam" id="PF00583">
    <property type="entry name" value="Acetyltransf_1"/>
    <property type="match status" value="1"/>
</dbReference>
<dbReference type="EMBL" id="CAJOBA010078697">
    <property type="protein sequence ID" value="CAF4430715.1"/>
    <property type="molecule type" value="Genomic_DNA"/>
</dbReference>
<dbReference type="Gene3D" id="3.40.630.30">
    <property type="match status" value="1"/>
</dbReference>
<dbReference type="Proteomes" id="UP000677228">
    <property type="component" value="Unassembled WGS sequence"/>
</dbReference>
<feature type="region of interest" description="Disordered" evidence="1">
    <location>
        <begin position="1"/>
        <end position="65"/>
    </location>
</feature>
<dbReference type="Proteomes" id="UP000682733">
    <property type="component" value="Unassembled WGS sequence"/>
</dbReference>
<feature type="compositionally biased region" description="Basic and acidic residues" evidence="1">
    <location>
        <begin position="42"/>
        <end position="57"/>
    </location>
</feature>